<organism evidence="1 2">
    <name type="scientific">Digitaria exilis</name>
    <dbReference type="NCBI Taxonomy" id="1010633"/>
    <lineage>
        <taxon>Eukaryota</taxon>
        <taxon>Viridiplantae</taxon>
        <taxon>Streptophyta</taxon>
        <taxon>Embryophyta</taxon>
        <taxon>Tracheophyta</taxon>
        <taxon>Spermatophyta</taxon>
        <taxon>Magnoliopsida</taxon>
        <taxon>Liliopsida</taxon>
        <taxon>Poales</taxon>
        <taxon>Poaceae</taxon>
        <taxon>PACMAD clade</taxon>
        <taxon>Panicoideae</taxon>
        <taxon>Panicodae</taxon>
        <taxon>Paniceae</taxon>
        <taxon>Anthephorinae</taxon>
        <taxon>Digitaria</taxon>
    </lineage>
</organism>
<evidence type="ECO:0000313" key="2">
    <source>
        <dbReference type="Proteomes" id="UP000636709"/>
    </source>
</evidence>
<gene>
    <name evidence="1" type="ORF">HU200_037352</name>
</gene>
<protein>
    <submittedName>
        <fullName evidence="1">Uncharacterized protein</fullName>
    </submittedName>
</protein>
<reference evidence="1" key="1">
    <citation type="submission" date="2020-07" db="EMBL/GenBank/DDBJ databases">
        <title>Genome sequence and genetic diversity analysis of an under-domesticated orphan crop, white fonio (Digitaria exilis).</title>
        <authorList>
            <person name="Bennetzen J.L."/>
            <person name="Chen S."/>
            <person name="Ma X."/>
            <person name="Wang X."/>
            <person name="Yssel A.E.J."/>
            <person name="Chaluvadi S.R."/>
            <person name="Johnson M."/>
            <person name="Gangashetty P."/>
            <person name="Hamidou F."/>
            <person name="Sanogo M.D."/>
            <person name="Zwaenepoel A."/>
            <person name="Wallace J."/>
            <person name="Van De Peer Y."/>
            <person name="Van Deynze A."/>
        </authorList>
    </citation>
    <scope>NUCLEOTIDE SEQUENCE</scope>
    <source>
        <tissue evidence="1">Leaves</tissue>
    </source>
</reference>
<dbReference type="EMBL" id="JACEFO010001883">
    <property type="protein sequence ID" value="KAF8695692.1"/>
    <property type="molecule type" value="Genomic_DNA"/>
</dbReference>
<evidence type="ECO:0000313" key="1">
    <source>
        <dbReference type="EMBL" id="KAF8695692.1"/>
    </source>
</evidence>
<proteinExistence type="predicted"/>
<sequence>MVSSFLVYWAELQQQDNRKAQEEGAESLKNMAIQLHPQQASPYYAGTVLIR</sequence>
<accession>A0A835BM14</accession>
<keyword evidence="2" id="KW-1185">Reference proteome</keyword>
<name>A0A835BM14_9POAL</name>
<comment type="caution">
    <text evidence="1">The sequence shown here is derived from an EMBL/GenBank/DDBJ whole genome shotgun (WGS) entry which is preliminary data.</text>
</comment>
<dbReference type="Proteomes" id="UP000636709">
    <property type="component" value="Unassembled WGS sequence"/>
</dbReference>
<dbReference type="AlphaFoldDB" id="A0A835BM14"/>